<dbReference type="GO" id="GO:0016020">
    <property type="term" value="C:membrane"/>
    <property type="evidence" value="ECO:0007669"/>
    <property type="project" value="UniProtKB-SubCell"/>
</dbReference>
<dbReference type="PANTHER" id="PTHR31218">
    <property type="entry name" value="WAT1-RELATED PROTEIN"/>
    <property type="match status" value="1"/>
</dbReference>
<dbReference type="InterPro" id="IPR037185">
    <property type="entry name" value="EmrE-like"/>
</dbReference>
<dbReference type="Pfam" id="PF00892">
    <property type="entry name" value="EamA"/>
    <property type="match status" value="2"/>
</dbReference>
<feature type="transmembrane region" description="Helical" evidence="6">
    <location>
        <begin position="182"/>
        <end position="204"/>
    </location>
</feature>
<dbReference type="AlphaFoldDB" id="A0A4U6VWU2"/>
<dbReference type="EMBL" id="CM016553">
    <property type="protein sequence ID" value="TKW32479.1"/>
    <property type="molecule type" value="Genomic_DNA"/>
</dbReference>
<feature type="compositionally biased region" description="Basic and acidic residues" evidence="7">
    <location>
        <begin position="349"/>
        <end position="370"/>
    </location>
</feature>
<gene>
    <name evidence="9" type="ORF">SEVIR_2G171000v2</name>
</gene>
<keyword evidence="3 6" id="KW-0812">Transmembrane</keyword>
<feature type="transmembrane region" description="Helical" evidence="6">
    <location>
        <begin position="37"/>
        <end position="59"/>
    </location>
</feature>
<evidence type="ECO:0000256" key="7">
    <source>
        <dbReference type="SAM" id="MobiDB-lite"/>
    </source>
</evidence>
<feature type="transmembrane region" description="Helical" evidence="6">
    <location>
        <begin position="9"/>
        <end position="31"/>
    </location>
</feature>
<feature type="transmembrane region" description="Helical" evidence="6">
    <location>
        <begin position="281"/>
        <end position="301"/>
    </location>
</feature>
<organism evidence="9 10">
    <name type="scientific">Setaria viridis</name>
    <name type="common">Green bristlegrass</name>
    <name type="synonym">Setaria italica subsp. viridis</name>
    <dbReference type="NCBI Taxonomy" id="4556"/>
    <lineage>
        <taxon>Eukaryota</taxon>
        <taxon>Viridiplantae</taxon>
        <taxon>Streptophyta</taxon>
        <taxon>Embryophyta</taxon>
        <taxon>Tracheophyta</taxon>
        <taxon>Spermatophyta</taxon>
        <taxon>Magnoliopsida</taxon>
        <taxon>Liliopsida</taxon>
        <taxon>Poales</taxon>
        <taxon>Poaceae</taxon>
        <taxon>PACMAD clade</taxon>
        <taxon>Panicoideae</taxon>
        <taxon>Panicodae</taxon>
        <taxon>Paniceae</taxon>
        <taxon>Cenchrinae</taxon>
        <taxon>Setaria</taxon>
    </lineage>
</organism>
<dbReference type="GO" id="GO:0022857">
    <property type="term" value="F:transmembrane transporter activity"/>
    <property type="evidence" value="ECO:0007669"/>
    <property type="project" value="InterPro"/>
</dbReference>
<keyword evidence="10" id="KW-1185">Reference proteome</keyword>
<feature type="transmembrane region" description="Helical" evidence="6">
    <location>
        <begin position="71"/>
        <end position="90"/>
    </location>
</feature>
<feature type="transmembrane region" description="Helical" evidence="6">
    <location>
        <begin position="216"/>
        <end position="236"/>
    </location>
</feature>
<feature type="transmembrane region" description="Helical" evidence="6">
    <location>
        <begin position="96"/>
        <end position="120"/>
    </location>
</feature>
<feature type="transmembrane region" description="Helical" evidence="6">
    <location>
        <begin position="307"/>
        <end position="326"/>
    </location>
</feature>
<comment type="similarity">
    <text evidence="2 6">Belongs to the drug/metabolite transporter (DMT) superfamily. Plant drug/metabolite exporter (P-DME) (TC 2.A.7.4) family.</text>
</comment>
<evidence type="ECO:0000256" key="4">
    <source>
        <dbReference type="ARBA" id="ARBA00022989"/>
    </source>
</evidence>
<evidence type="ECO:0000259" key="8">
    <source>
        <dbReference type="Pfam" id="PF00892"/>
    </source>
</evidence>
<evidence type="ECO:0000256" key="3">
    <source>
        <dbReference type="ARBA" id="ARBA00022692"/>
    </source>
</evidence>
<evidence type="ECO:0000256" key="6">
    <source>
        <dbReference type="RuleBase" id="RU363077"/>
    </source>
</evidence>
<evidence type="ECO:0000256" key="1">
    <source>
        <dbReference type="ARBA" id="ARBA00004141"/>
    </source>
</evidence>
<feature type="transmembrane region" description="Helical" evidence="6">
    <location>
        <begin position="248"/>
        <end position="269"/>
    </location>
</feature>
<feature type="region of interest" description="Disordered" evidence="7">
    <location>
        <begin position="331"/>
        <end position="370"/>
    </location>
</feature>
<evidence type="ECO:0000313" key="10">
    <source>
        <dbReference type="Proteomes" id="UP000298652"/>
    </source>
</evidence>
<keyword evidence="5 6" id="KW-0472">Membrane</keyword>
<accession>A0A4U6VWU2</accession>
<dbReference type="InterPro" id="IPR030184">
    <property type="entry name" value="WAT1-related"/>
</dbReference>
<dbReference type="SUPFAM" id="SSF103481">
    <property type="entry name" value="Multidrug resistance efflux transporter EmrE"/>
    <property type="match status" value="2"/>
</dbReference>
<keyword evidence="4 6" id="KW-1133">Transmembrane helix</keyword>
<feature type="domain" description="EamA" evidence="8">
    <location>
        <begin position="187"/>
        <end position="324"/>
    </location>
</feature>
<reference evidence="9" key="1">
    <citation type="submission" date="2019-03" db="EMBL/GenBank/DDBJ databases">
        <title>WGS assembly of Setaria viridis.</title>
        <authorList>
            <person name="Huang P."/>
            <person name="Jenkins J."/>
            <person name="Grimwood J."/>
            <person name="Barry K."/>
            <person name="Healey A."/>
            <person name="Mamidi S."/>
            <person name="Sreedasyam A."/>
            <person name="Shu S."/>
            <person name="Feldman M."/>
            <person name="Wu J."/>
            <person name="Yu Y."/>
            <person name="Chen C."/>
            <person name="Johnson J."/>
            <person name="Rokhsar D."/>
            <person name="Baxter I."/>
            <person name="Schmutz J."/>
            <person name="Brutnell T."/>
            <person name="Kellogg E."/>
        </authorList>
    </citation>
    <scope>NUCLEOTIDE SEQUENCE [LARGE SCALE GENOMIC DNA]</scope>
</reference>
<dbReference type="Proteomes" id="UP000298652">
    <property type="component" value="Chromosome 2"/>
</dbReference>
<dbReference type="InterPro" id="IPR000620">
    <property type="entry name" value="EamA_dom"/>
</dbReference>
<evidence type="ECO:0000313" key="9">
    <source>
        <dbReference type="EMBL" id="TKW32479.1"/>
    </source>
</evidence>
<dbReference type="Gramene" id="TKW32479">
    <property type="protein sequence ID" value="TKW32479"/>
    <property type="gene ID" value="SEVIR_2G171000v2"/>
</dbReference>
<evidence type="ECO:0000256" key="2">
    <source>
        <dbReference type="ARBA" id="ARBA00007635"/>
    </source>
</evidence>
<feature type="transmembrane region" description="Helical" evidence="6">
    <location>
        <begin position="132"/>
        <end position="152"/>
    </location>
</feature>
<proteinExistence type="inferred from homology"/>
<comment type="subcellular location">
    <subcellularLocation>
        <location evidence="1 6">Membrane</location>
        <topology evidence="1 6">Multi-pass membrane protein</topology>
    </subcellularLocation>
</comment>
<protein>
    <recommendedName>
        <fullName evidence="6">WAT1-related protein</fullName>
    </recommendedName>
</protein>
<name>A0A4U6VWU2_SETVI</name>
<dbReference type="OMA" id="YLQAWAI"/>
<sequence length="370" mass="39638">MEDAASKKAYVVAVVVQVIYTGLSVLSKAAFNDGMSIFVFNFYRQATGSLLLLPLALLFQRKNMMSMPLALLLKLFLCALFGNTLSLNMYSVSLKLTSATLVAAAGNAVPAVTLCLALVLRMEVVNLRSSSGIAKVSGAALCLAGVLVMAFYTGPGLSPVNHHHAFAAHAPGSGGHTSTSKAAWIAGTFLMVINNMAYSLTAVWQARILKEFPNRMLVAVSLCVFSALQSLVVAAVAERDFSRWKLRLDVSLLAIAYTGFVVTGVSYYLQAWIVEMKGPVFFAAWLPLYSVFTMFCSSFFLGEIVHLGSILGGILLIGGLYSVLWGKSRDSMSDGSNSEMNKIDGAQDEQERNKPDAPEEAKSAAAGEKV</sequence>
<evidence type="ECO:0000256" key="5">
    <source>
        <dbReference type="ARBA" id="ARBA00023136"/>
    </source>
</evidence>
<feature type="domain" description="EamA" evidence="8">
    <location>
        <begin position="8"/>
        <end position="149"/>
    </location>
</feature>